<name>A0ACC1HZD8_9FUNG</name>
<reference evidence="1" key="1">
    <citation type="submission" date="2022-06" db="EMBL/GenBank/DDBJ databases">
        <title>Phylogenomic reconstructions and comparative analyses of Kickxellomycotina fungi.</title>
        <authorList>
            <person name="Reynolds N.K."/>
            <person name="Stajich J.E."/>
            <person name="Barry K."/>
            <person name="Grigoriev I.V."/>
            <person name="Crous P."/>
            <person name="Smith M.E."/>
        </authorList>
    </citation>
    <scope>NUCLEOTIDE SEQUENCE</scope>
    <source>
        <strain evidence="1">RSA 2271</strain>
    </source>
</reference>
<protein>
    <submittedName>
        <fullName evidence="1">Uncharacterized protein</fullName>
    </submittedName>
</protein>
<dbReference type="Proteomes" id="UP001145114">
    <property type="component" value="Unassembled WGS sequence"/>
</dbReference>
<proteinExistence type="predicted"/>
<accession>A0ACC1HZD8</accession>
<keyword evidence="2" id="KW-1185">Reference proteome</keyword>
<gene>
    <name evidence="1" type="ORF">EV182_002424</name>
</gene>
<dbReference type="EMBL" id="JAMZIH010000498">
    <property type="protein sequence ID" value="KAJ1679254.1"/>
    <property type="molecule type" value="Genomic_DNA"/>
</dbReference>
<organism evidence="1 2">
    <name type="scientific">Spiromyces aspiralis</name>
    <dbReference type="NCBI Taxonomy" id="68401"/>
    <lineage>
        <taxon>Eukaryota</taxon>
        <taxon>Fungi</taxon>
        <taxon>Fungi incertae sedis</taxon>
        <taxon>Zoopagomycota</taxon>
        <taxon>Kickxellomycotina</taxon>
        <taxon>Kickxellomycetes</taxon>
        <taxon>Kickxellales</taxon>
        <taxon>Kickxellaceae</taxon>
        <taxon>Spiromyces</taxon>
    </lineage>
</organism>
<comment type="caution">
    <text evidence="1">The sequence shown here is derived from an EMBL/GenBank/DDBJ whole genome shotgun (WGS) entry which is preliminary data.</text>
</comment>
<evidence type="ECO:0000313" key="2">
    <source>
        <dbReference type="Proteomes" id="UP001145114"/>
    </source>
</evidence>
<evidence type="ECO:0000313" key="1">
    <source>
        <dbReference type="EMBL" id="KAJ1679254.1"/>
    </source>
</evidence>
<sequence length="263" mass="29681">MQYLKSFALLAISFIACFHTTGGIVSAAVSQPLQTSTATATPNPQARRLCFDQSKVFWFKNSSAIQNFQVVSCAQGIKVENNQLVLQQLNSNCGGTLMYPNYIRQGGMWDMQMQVAPSQGIISAFCLYGQEILTGGKADELDYEVSNLTPQIAQSMYYVKGERVLGDEYQYNIKTPDQQIFSNTKHIYGIEYNQDYVNWWMDGQIRRTVYKGVRNKFPADVGLLRFGVWDGSASSGAWAGTVSDWSRGPFNMYIDWIRFTPYC</sequence>